<dbReference type="PROSITE" id="PS51725">
    <property type="entry name" value="ABM"/>
    <property type="match status" value="1"/>
</dbReference>
<organism evidence="2">
    <name type="scientific">Vibrio cyclitrophicus</name>
    <dbReference type="NCBI Taxonomy" id="47951"/>
    <lineage>
        <taxon>Bacteria</taxon>
        <taxon>Pseudomonadati</taxon>
        <taxon>Pseudomonadota</taxon>
        <taxon>Gammaproteobacteria</taxon>
        <taxon>Vibrionales</taxon>
        <taxon>Vibrionaceae</taxon>
        <taxon>Vibrio</taxon>
    </lineage>
</organism>
<dbReference type="PANTHER" id="PTHR33336:SF15">
    <property type="entry name" value="ABM DOMAIN-CONTAINING PROTEIN"/>
    <property type="match status" value="1"/>
</dbReference>
<dbReference type="InterPro" id="IPR011008">
    <property type="entry name" value="Dimeric_a/b-barrel"/>
</dbReference>
<gene>
    <name evidence="2" type="ORF">BCS90_16390</name>
</gene>
<evidence type="ECO:0000313" key="2">
    <source>
        <dbReference type="EMBL" id="PMP29728.1"/>
    </source>
</evidence>
<reference evidence="2" key="2">
    <citation type="journal article" date="2018" name="Nature">
        <title>A major lineage of non-tailed dsDNA viruses as unrecognized killers of marine bacteria.</title>
        <authorList>
            <person name="Kauffman K.M."/>
            <person name="Hussain F.A."/>
            <person name="Yang J."/>
            <person name="Arevalo P."/>
            <person name="Brown J.M."/>
            <person name="Chang W.K."/>
            <person name="VanInsberghe D."/>
            <person name="Elsherbini J."/>
            <person name="Sharma R.S."/>
            <person name="Cutler M.B."/>
            <person name="Kelly L."/>
            <person name="Polz M.F."/>
        </authorList>
    </citation>
    <scope>NUCLEOTIDE SEQUENCE</scope>
    <source>
        <strain evidence="2">10N.222.46.E12</strain>
    </source>
</reference>
<proteinExistence type="predicted"/>
<dbReference type="GO" id="GO:0004497">
    <property type="term" value="F:monooxygenase activity"/>
    <property type="evidence" value="ECO:0007669"/>
    <property type="project" value="UniProtKB-KW"/>
</dbReference>
<name>A0A7Z1S2R3_9VIBR</name>
<dbReference type="RefSeq" id="WP_102332435.1">
    <property type="nucleotide sequence ID" value="NZ_CP170595.1"/>
</dbReference>
<feature type="domain" description="ABM" evidence="1">
    <location>
        <begin position="2"/>
        <end position="90"/>
    </location>
</feature>
<dbReference type="InterPro" id="IPR007138">
    <property type="entry name" value="ABM_dom"/>
</dbReference>
<sequence length="100" mass="11659">MIYLTAHFYAKSGQEKKLHELLSAMLIPTLNEPGCISYYLFQDESDDRKFLFQEQFADQTAFDAHCKETHFLNLLRGLNGLLEQEPDITFYHKVEPQSLS</sequence>
<keyword evidence="2" id="KW-0503">Monooxygenase</keyword>
<protein>
    <submittedName>
        <fullName evidence="2">Antibiotic biosynthesis monooxygenase</fullName>
    </submittedName>
</protein>
<dbReference type="EMBL" id="MDBS01000025">
    <property type="protein sequence ID" value="PMP29728.1"/>
    <property type="molecule type" value="Genomic_DNA"/>
</dbReference>
<evidence type="ECO:0000259" key="1">
    <source>
        <dbReference type="PROSITE" id="PS51725"/>
    </source>
</evidence>
<keyword evidence="2" id="KW-0560">Oxidoreductase</keyword>
<dbReference type="AlphaFoldDB" id="A0A7Z1S2R3"/>
<dbReference type="SUPFAM" id="SSF54909">
    <property type="entry name" value="Dimeric alpha+beta barrel"/>
    <property type="match status" value="1"/>
</dbReference>
<comment type="caution">
    <text evidence="2">The sequence shown here is derived from an EMBL/GenBank/DDBJ whole genome shotgun (WGS) entry which is preliminary data.</text>
</comment>
<dbReference type="PANTHER" id="PTHR33336">
    <property type="entry name" value="QUINOL MONOOXYGENASE YGIN-RELATED"/>
    <property type="match status" value="1"/>
</dbReference>
<dbReference type="Gene3D" id="3.30.70.100">
    <property type="match status" value="1"/>
</dbReference>
<dbReference type="InterPro" id="IPR050744">
    <property type="entry name" value="AI-2_Isomerase_LsrG"/>
</dbReference>
<dbReference type="Pfam" id="PF03992">
    <property type="entry name" value="ABM"/>
    <property type="match status" value="1"/>
</dbReference>
<reference evidence="2" key="1">
    <citation type="submission" date="2016-07" db="EMBL/GenBank/DDBJ databases">
        <authorList>
            <person name="Kauffman K."/>
            <person name="Arevalo P."/>
            <person name="Polz M.F."/>
        </authorList>
    </citation>
    <scope>NUCLEOTIDE SEQUENCE</scope>
    <source>
        <strain evidence="2">10N.222.46.E12</strain>
    </source>
</reference>
<accession>A0A7Z1S2R3</accession>